<dbReference type="InterPro" id="IPR036514">
    <property type="entry name" value="SGNH_hydro_sf"/>
</dbReference>
<dbReference type="Proteomes" id="UP000650605">
    <property type="component" value="Unassembled WGS sequence"/>
</dbReference>
<dbReference type="RefSeq" id="WP_039274815.1">
    <property type="nucleotide sequence ID" value="NZ_CP141264.1"/>
</dbReference>
<accession>A0A8I1IZW4</accession>
<dbReference type="SUPFAM" id="SSF52266">
    <property type="entry name" value="SGNH hydrolase"/>
    <property type="match status" value="1"/>
</dbReference>
<sequence length="214" mass="23830">MAYHYTAIGDSLTTGAGTLLSGGFVPIYRRMAERHLRTPVSYENLGINGLTSQELLSMVRNNPLFRSAISRAELITVTIGGNDLRPYISALAGGSGLSGSSIPQALNHTKEHVRQIVHALYQIKSGQREPFIIRMVGLYNPFPEVREAGVYVRQYNSFLYTLGGPNYRVANIYPAFEGYERALLSLDRVHPNSRGYRVIAEELNRLGYAPLRRA</sequence>
<reference evidence="2" key="1">
    <citation type="submission" date="2020-12" db="EMBL/GenBank/DDBJ databases">
        <title>Paenibacillus polymyxa LMG 27872: a double-edged sword.</title>
        <authorList>
            <person name="Langendries S."/>
            <person name="Garcia Mendez S."/>
            <person name="Beirinckx S."/>
            <person name="Viaene T."/>
            <person name="Baeyen S."/>
            <person name="Goeminne G."/>
            <person name="Willems A."/>
            <person name="Debode J."/>
            <person name="Goormachtig S."/>
        </authorList>
    </citation>
    <scope>NUCLEOTIDE SEQUENCE</scope>
    <source>
        <strain evidence="2">LMG 27872</strain>
    </source>
</reference>
<dbReference type="Gene3D" id="3.40.50.1110">
    <property type="entry name" value="SGNH hydrolase"/>
    <property type="match status" value="1"/>
</dbReference>
<gene>
    <name evidence="2" type="ORF">JDW19_08115</name>
</gene>
<dbReference type="Pfam" id="PF13472">
    <property type="entry name" value="Lipase_GDSL_2"/>
    <property type="match status" value="1"/>
</dbReference>
<dbReference type="AlphaFoldDB" id="A0A8I1IZW4"/>
<comment type="caution">
    <text evidence="2">The sequence shown here is derived from an EMBL/GenBank/DDBJ whole genome shotgun (WGS) entry which is preliminary data.</text>
</comment>
<evidence type="ECO:0000313" key="3">
    <source>
        <dbReference type="Proteomes" id="UP000650605"/>
    </source>
</evidence>
<dbReference type="EMBL" id="JAEHFQ010000003">
    <property type="protein sequence ID" value="MBM0633094.1"/>
    <property type="molecule type" value="Genomic_DNA"/>
</dbReference>
<organism evidence="2 3">
    <name type="scientific">Paenibacillus polymyxa</name>
    <name type="common">Bacillus polymyxa</name>
    <dbReference type="NCBI Taxonomy" id="1406"/>
    <lineage>
        <taxon>Bacteria</taxon>
        <taxon>Bacillati</taxon>
        <taxon>Bacillota</taxon>
        <taxon>Bacilli</taxon>
        <taxon>Bacillales</taxon>
        <taxon>Paenibacillaceae</taxon>
        <taxon>Paenibacillus</taxon>
    </lineage>
</organism>
<evidence type="ECO:0000313" key="2">
    <source>
        <dbReference type="EMBL" id="MBM0633094.1"/>
    </source>
</evidence>
<dbReference type="InterPro" id="IPR013830">
    <property type="entry name" value="SGNH_hydro"/>
</dbReference>
<name>A0A8I1IZW4_PAEPO</name>
<feature type="domain" description="SGNH hydrolase-type esterase" evidence="1">
    <location>
        <begin position="7"/>
        <end position="198"/>
    </location>
</feature>
<proteinExistence type="predicted"/>
<evidence type="ECO:0000259" key="1">
    <source>
        <dbReference type="Pfam" id="PF13472"/>
    </source>
</evidence>
<protein>
    <submittedName>
        <fullName evidence="2">Lysophospholipase</fullName>
    </submittedName>
</protein>